<organism evidence="1 2">
    <name type="scientific">Roseinatronobacter alkalisoli</name>
    <dbReference type="NCBI Taxonomy" id="3028235"/>
    <lineage>
        <taxon>Bacteria</taxon>
        <taxon>Pseudomonadati</taxon>
        <taxon>Pseudomonadota</taxon>
        <taxon>Alphaproteobacteria</taxon>
        <taxon>Rhodobacterales</taxon>
        <taxon>Paracoccaceae</taxon>
        <taxon>Roseinatronobacter</taxon>
    </lineage>
</organism>
<gene>
    <name evidence="1" type="ORF">PUT78_19300</name>
</gene>
<comment type="caution">
    <text evidence="1">The sequence shown here is derived from an EMBL/GenBank/DDBJ whole genome shotgun (WGS) entry which is preliminary data.</text>
</comment>
<accession>A0ABT5TH27</accession>
<protein>
    <submittedName>
        <fullName evidence="1">Uncharacterized protein</fullName>
    </submittedName>
</protein>
<proteinExistence type="predicted"/>
<sequence>MADEIDRFVANRFCSLGQEACSNARGALSLNRPWASEGDFGADGALQTTIENMNLPRGGPASVESFTDRYAIYARRALQSAGVTQPSYNRIASVARRVQYATRGLGATADVYEQLTVGWAMDFRGNQVKALCRQQLESRAQHPDFVEVAAYISKVDPFYDTVEDFVTSLAMIIQDVPSWDLDSYAILAAFDAHHIPKIGFDDLMAKPISPSAQREALDETDIMGLEGAFDE</sequence>
<dbReference type="EMBL" id="JAQZSM010000028">
    <property type="protein sequence ID" value="MDD7973233.1"/>
    <property type="molecule type" value="Genomic_DNA"/>
</dbReference>
<evidence type="ECO:0000313" key="1">
    <source>
        <dbReference type="EMBL" id="MDD7973233.1"/>
    </source>
</evidence>
<keyword evidence="2" id="KW-1185">Reference proteome</keyword>
<name>A0ABT5TH27_9RHOB</name>
<evidence type="ECO:0000313" key="2">
    <source>
        <dbReference type="Proteomes" id="UP001431784"/>
    </source>
</evidence>
<reference evidence="1" key="1">
    <citation type="submission" date="2023-02" db="EMBL/GenBank/DDBJ databases">
        <title>Description of Roseinatronobacter alkalisoli sp. nov., an alkaliphilic bacerium isolated from soda soil.</title>
        <authorList>
            <person name="Wei W."/>
        </authorList>
    </citation>
    <scope>NUCLEOTIDE SEQUENCE</scope>
    <source>
        <strain evidence="1">HJB301</strain>
    </source>
</reference>
<dbReference type="Proteomes" id="UP001431784">
    <property type="component" value="Unassembled WGS sequence"/>
</dbReference>
<dbReference type="RefSeq" id="WP_274353905.1">
    <property type="nucleotide sequence ID" value="NZ_JAQZSM010000028.1"/>
</dbReference>